<gene>
    <name evidence="1" type="ORF">G8E10_19310</name>
</gene>
<dbReference type="EMBL" id="JAANCM010000011">
    <property type="protein sequence ID" value="NHT77853.1"/>
    <property type="molecule type" value="Genomic_DNA"/>
</dbReference>
<dbReference type="AlphaFoldDB" id="A0AA44CC58"/>
<dbReference type="RefSeq" id="WP_167130365.1">
    <property type="nucleotide sequence ID" value="NZ_JAANCM010000011.1"/>
</dbReference>
<accession>A0AA44CC58</accession>
<evidence type="ECO:0000313" key="2">
    <source>
        <dbReference type="Proteomes" id="UP001155840"/>
    </source>
</evidence>
<dbReference type="PANTHER" id="PTHR43265:SF1">
    <property type="entry name" value="ESTERASE ESTD"/>
    <property type="match status" value="1"/>
</dbReference>
<reference evidence="1" key="1">
    <citation type="submission" date="2020-03" db="EMBL/GenBank/DDBJ databases">
        <title>Ferranicluibacter endophyticum gen. nov., sp. nov., a new genus isolated from Rubus ulmifolius Schott. stem.</title>
        <authorList>
            <person name="Roca-Couso R."/>
            <person name="Flores-Felix J.D."/>
            <person name="Igual J.M."/>
            <person name="Rivas R."/>
        </authorList>
    </citation>
    <scope>NUCLEOTIDE SEQUENCE</scope>
    <source>
        <strain evidence="1">CRRU44</strain>
    </source>
</reference>
<keyword evidence="1" id="KW-0378">Hydrolase</keyword>
<dbReference type="InterPro" id="IPR053145">
    <property type="entry name" value="AB_hydrolase_Est10"/>
</dbReference>
<dbReference type="PANTHER" id="PTHR43265">
    <property type="entry name" value="ESTERASE ESTD"/>
    <property type="match status" value="1"/>
</dbReference>
<comment type="caution">
    <text evidence="1">The sequence shown here is derived from an EMBL/GenBank/DDBJ whole genome shotgun (WGS) entry which is preliminary data.</text>
</comment>
<name>A0AA44CC58_9HYPH</name>
<dbReference type="InterPro" id="IPR029058">
    <property type="entry name" value="AB_hydrolase_fold"/>
</dbReference>
<protein>
    <submittedName>
        <fullName evidence="1">Alpha/beta hydrolase</fullName>
    </submittedName>
</protein>
<dbReference type="Proteomes" id="UP001155840">
    <property type="component" value="Unassembled WGS sequence"/>
</dbReference>
<dbReference type="SUPFAM" id="SSF53474">
    <property type="entry name" value="alpha/beta-Hydrolases"/>
    <property type="match status" value="2"/>
</dbReference>
<evidence type="ECO:0000313" key="1">
    <source>
        <dbReference type="EMBL" id="NHT77853.1"/>
    </source>
</evidence>
<dbReference type="GO" id="GO:0052689">
    <property type="term" value="F:carboxylic ester hydrolase activity"/>
    <property type="evidence" value="ECO:0007669"/>
    <property type="project" value="TreeGrafter"/>
</dbReference>
<sequence length="597" mass="63568">MTAVSMDAIQMPRPAGRPVTFENTVGLFTPAQGVITRAAVLFISPWGLEELCVHKAWRELADSLADAGMASLRYDHPGTGDALDLSEPSGLEPFTTTALAAARCLRDLTGLERLVVVTQGFGSLSVPDLLKANAPSLRFAGVALLAPVTSGRRYLRELSLWAKVVDEGLGLPPGSGGPGTSIAGLVMEDSVAAAVRSADPKAFKPAGSTRFFIAERPQSDADGALAVQLQTEGADVTRVVFDGYSDLVSNPTIAETPVAVFKALTSWILGLDASELEKGAGPGAPSSGVLDGGSFIECPMRFGAGDRLFGVLCTPADAIPVGTALLLGTGYDRQSGWARSTVETARMLAASGIASFRFDAAGIADSPPVPEGDRQVLYSPGQISDVRAALDRIEAIGLPNPVFVGRCSGAYLAFKAALADPRCRGVIAINILTFAWDPRDDVDQMIRYNPRSLDDYKRRALRMETAYRLISGKIDVPRAAGNILKIVARRVSRTAAPVLGSLSVEARLRNGVHRAFRQLRERHVPVSLVYSEGDIGLARLTQHFGRDGQLLARYPNVSRILLANADHNVTPPKARRELREHIRDTILAIVSGTCKAS</sequence>
<keyword evidence="2" id="KW-1185">Reference proteome</keyword>
<organism evidence="1 2">
    <name type="scientific">Ferranicluibacter rubi</name>
    <dbReference type="NCBI Taxonomy" id="2715133"/>
    <lineage>
        <taxon>Bacteria</taxon>
        <taxon>Pseudomonadati</taxon>
        <taxon>Pseudomonadota</taxon>
        <taxon>Alphaproteobacteria</taxon>
        <taxon>Hyphomicrobiales</taxon>
        <taxon>Rhizobiaceae</taxon>
        <taxon>Ferranicluibacter</taxon>
    </lineage>
</organism>
<proteinExistence type="predicted"/>
<dbReference type="Gene3D" id="3.40.50.1820">
    <property type="entry name" value="alpha/beta hydrolase"/>
    <property type="match status" value="2"/>
</dbReference>